<comment type="caution">
    <text evidence="6">The sequence shown here is derived from an EMBL/GenBank/DDBJ whole genome shotgun (WGS) entry which is preliminary data.</text>
</comment>
<dbReference type="PANTHER" id="PTHR37306:SF1">
    <property type="entry name" value="COLICIN V PRODUCTION PROTEIN"/>
    <property type="match status" value="1"/>
</dbReference>
<feature type="transmembrane region" description="Helical" evidence="5">
    <location>
        <begin position="77"/>
        <end position="105"/>
    </location>
</feature>
<dbReference type="EMBL" id="JALP01000116">
    <property type="protein sequence ID" value="THG90794.1"/>
    <property type="molecule type" value="Genomic_DNA"/>
</dbReference>
<dbReference type="PANTHER" id="PTHR37306">
    <property type="entry name" value="COLICIN V PRODUCTION PROTEIN"/>
    <property type="match status" value="1"/>
</dbReference>
<dbReference type="Proteomes" id="UP000002754">
    <property type="component" value="Unassembled WGS sequence"/>
</dbReference>
<dbReference type="RefSeq" id="WP_003324091.1">
    <property type="nucleotide sequence ID" value="NZ_ALPT02000015.1"/>
</dbReference>
<gene>
    <name evidence="7" type="ORF">AJ85_08830</name>
    <name evidence="6" type="ORF">BALCAV_0206395</name>
</gene>
<dbReference type="EMBL" id="ALPT02000015">
    <property type="protein sequence ID" value="KGA98146.1"/>
    <property type="molecule type" value="Genomic_DNA"/>
</dbReference>
<comment type="subcellular location">
    <subcellularLocation>
        <location evidence="1">Membrane</location>
        <topology evidence="1">Multi-pass membrane protein</topology>
    </subcellularLocation>
</comment>
<evidence type="ECO:0000256" key="3">
    <source>
        <dbReference type="ARBA" id="ARBA00022989"/>
    </source>
</evidence>
<evidence type="ECO:0000313" key="6">
    <source>
        <dbReference type="EMBL" id="KGA98146.1"/>
    </source>
</evidence>
<dbReference type="GO" id="GO:0016020">
    <property type="term" value="C:membrane"/>
    <property type="evidence" value="ECO:0007669"/>
    <property type="project" value="UniProtKB-SubCell"/>
</dbReference>
<sequence length="179" mass="20496">MLSFIILIILLGSFFIGQRRGFILQLIHLVGFFVSIFVAYKYYDVLASYIRLWIPYPQFSSDNTFGLIVSAFDAESVYYGGIAFAILFFGTKIALHIVGSMLDFVAHLPILRMLNRWLGSLLCMVEAYLIMFVLLNVAALIQVEVVQELLHSSVVAQYMIHNTPFLSEWIRELWVNTTL</sequence>
<dbReference type="Proteomes" id="UP000297014">
    <property type="component" value="Unassembled WGS sequence"/>
</dbReference>
<accession>A0A094WMQ5</accession>
<evidence type="ECO:0000256" key="5">
    <source>
        <dbReference type="SAM" id="Phobius"/>
    </source>
</evidence>
<dbReference type="STRING" id="1218173.BALCAV_0206395"/>
<keyword evidence="2 5" id="KW-0812">Transmembrane</keyword>
<feature type="transmembrane region" description="Helical" evidence="5">
    <location>
        <begin position="21"/>
        <end position="43"/>
    </location>
</feature>
<feature type="transmembrane region" description="Helical" evidence="5">
    <location>
        <begin position="117"/>
        <end position="141"/>
    </location>
</feature>
<keyword evidence="3 5" id="KW-1133">Transmembrane helix</keyword>
<dbReference type="InterPro" id="IPR003825">
    <property type="entry name" value="Colicin-V_CvpA"/>
</dbReference>
<evidence type="ECO:0000313" key="7">
    <source>
        <dbReference type="EMBL" id="THG90794.1"/>
    </source>
</evidence>
<keyword evidence="4 5" id="KW-0472">Membrane</keyword>
<dbReference type="AlphaFoldDB" id="A0A094WMQ5"/>
<evidence type="ECO:0000256" key="2">
    <source>
        <dbReference type="ARBA" id="ARBA00022692"/>
    </source>
</evidence>
<evidence type="ECO:0000313" key="9">
    <source>
        <dbReference type="Proteomes" id="UP000297014"/>
    </source>
</evidence>
<dbReference type="GO" id="GO:0009403">
    <property type="term" value="P:toxin biosynthetic process"/>
    <property type="evidence" value="ECO:0007669"/>
    <property type="project" value="InterPro"/>
</dbReference>
<protein>
    <submittedName>
        <fullName evidence="6">Membrane protein</fullName>
    </submittedName>
</protein>
<dbReference type="Pfam" id="PF02674">
    <property type="entry name" value="Colicin_V"/>
    <property type="match status" value="1"/>
</dbReference>
<evidence type="ECO:0000313" key="8">
    <source>
        <dbReference type="Proteomes" id="UP000002754"/>
    </source>
</evidence>
<evidence type="ECO:0000256" key="1">
    <source>
        <dbReference type="ARBA" id="ARBA00004141"/>
    </source>
</evidence>
<reference evidence="7 9" key="2">
    <citation type="submission" date="2014-01" db="EMBL/GenBank/DDBJ databases">
        <title>Draft genome sequencing of Bacillus alcalophilus CGMCC 1.3604.</title>
        <authorList>
            <person name="Yang J."/>
            <person name="Diao L."/>
            <person name="Yang S."/>
        </authorList>
    </citation>
    <scope>NUCLEOTIDE SEQUENCE [LARGE SCALE GENOMIC DNA]</scope>
    <source>
        <strain evidence="7 9">CGMCC 1.3604</strain>
    </source>
</reference>
<proteinExistence type="predicted"/>
<evidence type="ECO:0000256" key="4">
    <source>
        <dbReference type="ARBA" id="ARBA00023136"/>
    </source>
</evidence>
<keyword evidence="8" id="KW-1185">Reference proteome</keyword>
<name>A0A094WMQ5_ALKAL</name>
<dbReference type="OrthoDB" id="1809613at2"/>
<dbReference type="eggNOG" id="COG1286">
    <property type="taxonomic scope" value="Bacteria"/>
</dbReference>
<organism evidence="6 8">
    <name type="scientific">Alkalihalobacillus alcalophilus ATCC 27647 = CGMCC 1.3604</name>
    <dbReference type="NCBI Taxonomy" id="1218173"/>
    <lineage>
        <taxon>Bacteria</taxon>
        <taxon>Bacillati</taxon>
        <taxon>Bacillota</taxon>
        <taxon>Bacilli</taxon>
        <taxon>Bacillales</taxon>
        <taxon>Bacillaceae</taxon>
        <taxon>Alkalihalobacillus</taxon>
    </lineage>
</organism>
<reference evidence="6 8" key="1">
    <citation type="journal article" date="2014" name="Genome Announc.">
        <title>Draft Genome Sequence of Bacillus alcalophilus AV1934, a Classic Alkaliphile Isolated from Human Feces in 1934.</title>
        <authorList>
            <person name="Attie O."/>
            <person name="Jayaprakash A."/>
            <person name="Shah H."/>
            <person name="Paulsen I.T."/>
            <person name="Morino M."/>
            <person name="Takahashi Y."/>
            <person name="Narumi I."/>
            <person name="Sachidanandam R."/>
            <person name="Satoh K."/>
            <person name="Ito M."/>
            <person name="Krulwich T.A."/>
        </authorList>
    </citation>
    <scope>NUCLEOTIDE SEQUENCE [LARGE SCALE GENOMIC DNA]</scope>
    <source>
        <strain evidence="6 8">AV1934</strain>
    </source>
</reference>